<dbReference type="Gene3D" id="1.10.10.60">
    <property type="entry name" value="Homeodomain-like"/>
    <property type="match status" value="1"/>
</dbReference>
<dbReference type="Gene3D" id="1.10.8.60">
    <property type="match status" value="1"/>
</dbReference>
<dbReference type="AlphaFoldDB" id="A0A840R2H1"/>
<protein>
    <submittedName>
        <fullName evidence="6">Transcriptional regulator with PAS, ATPase and Fis domain</fullName>
    </submittedName>
</protein>
<dbReference type="GO" id="GO:0043565">
    <property type="term" value="F:sequence-specific DNA binding"/>
    <property type="evidence" value="ECO:0007669"/>
    <property type="project" value="InterPro"/>
</dbReference>
<keyword evidence="7" id="KW-1185">Reference proteome</keyword>
<name>A0A840R2H1_9GAMM</name>
<evidence type="ECO:0000256" key="2">
    <source>
        <dbReference type="ARBA" id="ARBA00022840"/>
    </source>
</evidence>
<dbReference type="InterPro" id="IPR025943">
    <property type="entry name" value="Sigma_54_int_dom_ATP-bd_2"/>
</dbReference>
<dbReference type="InterPro" id="IPR009057">
    <property type="entry name" value="Homeodomain-like_sf"/>
</dbReference>
<accession>A0A840R2H1</accession>
<dbReference type="GO" id="GO:0005524">
    <property type="term" value="F:ATP binding"/>
    <property type="evidence" value="ECO:0007669"/>
    <property type="project" value="UniProtKB-KW"/>
</dbReference>
<keyword evidence="4" id="KW-0804">Transcription</keyword>
<proteinExistence type="predicted"/>
<dbReference type="InterPro" id="IPR003593">
    <property type="entry name" value="AAA+_ATPase"/>
</dbReference>
<evidence type="ECO:0000313" key="6">
    <source>
        <dbReference type="EMBL" id="MBB5186736.1"/>
    </source>
</evidence>
<evidence type="ECO:0000256" key="3">
    <source>
        <dbReference type="ARBA" id="ARBA00023015"/>
    </source>
</evidence>
<comment type="caution">
    <text evidence="6">The sequence shown here is derived from an EMBL/GenBank/DDBJ whole genome shotgun (WGS) entry which is preliminary data.</text>
</comment>
<evidence type="ECO:0000259" key="5">
    <source>
        <dbReference type="PROSITE" id="PS50045"/>
    </source>
</evidence>
<dbReference type="FunFam" id="3.40.50.300:FF:000006">
    <property type="entry name" value="DNA-binding transcriptional regulator NtrC"/>
    <property type="match status" value="1"/>
</dbReference>
<dbReference type="SUPFAM" id="SSF52540">
    <property type="entry name" value="P-loop containing nucleoside triphosphate hydrolases"/>
    <property type="match status" value="1"/>
</dbReference>
<dbReference type="Pfam" id="PF00158">
    <property type="entry name" value="Sigma54_activat"/>
    <property type="match status" value="1"/>
</dbReference>
<dbReference type="PROSITE" id="PS50045">
    <property type="entry name" value="SIGMA54_INTERACT_4"/>
    <property type="match status" value="1"/>
</dbReference>
<reference evidence="6 7" key="1">
    <citation type="submission" date="2020-08" db="EMBL/GenBank/DDBJ databases">
        <title>Genomic Encyclopedia of Type Strains, Phase IV (KMG-IV): sequencing the most valuable type-strain genomes for metagenomic binning, comparative biology and taxonomic classification.</title>
        <authorList>
            <person name="Goeker M."/>
        </authorList>
    </citation>
    <scope>NUCLEOTIDE SEQUENCE [LARGE SCALE GENOMIC DNA]</scope>
    <source>
        <strain evidence="6 7">DSM 25701</strain>
    </source>
</reference>
<dbReference type="Pfam" id="PF08448">
    <property type="entry name" value="PAS_4"/>
    <property type="match status" value="1"/>
</dbReference>
<evidence type="ECO:0000313" key="7">
    <source>
        <dbReference type="Proteomes" id="UP000536640"/>
    </source>
</evidence>
<gene>
    <name evidence="6" type="ORF">HNQ57_000997</name>
</gene>
<feature type="domain" description="Sigma-54 factor interaction" evidence="5">
    <location>
        <begin position="135"/>
        <end position="361"/>
    </location>
</feature>
<dbReference type="SMART" id="SM00382">
    <property type="entry name" value="AAA"/>
    <property type="match status" value="1"/>
</dbReference>
<keyword evidence="3" id="KW-0805">Transcription regulation</keyword>
<dbReference type="EMBL" id="JACHHW010000002">
    <property type="protein sequence ID" value="MBB5186736.1"/>
    <property type="molecule type" value="Genomic_DNA"/>
</dbReference>
<dbReference type="InterPro" id="IPR002197">
    <property type="entry name" value="HTH_Fis"/>
</dbReference>
<dbReference type="InterPro" id="IPR002078">
    <property type="entry name" value="Sigma_54_int"/>
</dbReference>
<organism evidence="6 7">
    <name type="scientific">Zhongshania antarctica</name>
    <dbReference type="NCBI Taxonomy" id="641702"/>
    <lineage>
        <taxon>Bacteria</taxon>
        <taxon>Pseudomonadati</taxon>
        <taxon>Pseudomonadota</taxon>
        <taxon>Gammaproteobacteria</taxon>
        <taxon>Cellvibrionales</taxon>
        <taxon>Spongiibacteraceae</taxon>
        <taxon>Zhongshania</taxon>
    </lineage>
</organism>
<dbReference type="GO" id="GO:0006355">
    <property type="term" value="P:regulation of DNA-templated transcription"/>
    <property type="evidence" value="ECO:0007669"/>
    <property type="project" value="InterPro"/>
</dbReference>
<dbReference type="SUPFAM" id="SSF46689">
    <property type="entry name" value="Homeodomain-like"/>
    <property type="match status" value="1"/>
</dbReference>
<dbReference type="InterPro" id="IPR027417">
    <property type="entry name" value="P-loop_NTPase"/>
</dbReference>
<dbReference type="CDD" id="cd00009">
    <property type="entry name" value="AAA"/>
    <property type="match status" value="1"/>
</dbReference>
<dbReference type="RefSeq" id="WP_184461490.1">
    <property type="nucleotide sequence ID" value="NZ_JACHHW010000002.1"/>
</dbReference>
<dbReference type="PANTHER" id="PTHR32071">
    <property type="entry name" value="TRANSCRIPTIONAL REGULATORY PROTEIN"/>
    <property type="match status" value="1"/>
</dbReference>
<keyword evidence="1" id="KW-0547">Nucleotide-binding</keyword>
<dbReference type="Pfam" id="PF02954">
    <property type="entry name" value="HTH_8"/>
    <property type="match status" value="1"/>
</dbReference>
<dbReference type="Pfam" id="PF25601">
    <property type="entry name" value="AAA_lid_14"/>
    <property type="match status" value="1"/>
</dbReference>
<dbReference type="Proteomes" id="UP000536640">
    <property type="component" value="Unassembled WGS sequence"/>
</dbReference>
<dbReference type="InterPro" id="IPR058031">
    <property type="entry name" value="AAA_lid_NorR"/>
</dbReference>
<evidence type="ECO:0000256" key="1">
    <source>
        <dbReference type="ARBA" id="ARBA00022741"/>
    </source>
</evidence>
<sequence>MQLIASDTDQGLARMLDGYSDPAILVSANYEILATNERYRETFGEIEVDRGAHCYEVSHGYRVPCDQAGESCPLLACKSSGAKERVLHIHSTPRGKEHVDVEMLPIRGDDGELKYFVEILKPVSIASAEFSTQQMVGRSPAFNHLVDMINLVASRDTSVLLMGESGTGKELAAKAIHQASPRHKHLMVTVECAGLTETLFESELFGHVKGAFTGAVSNKPGLLENAEGGILFLDEIGDVPLGMQVKLLRLIETGSYRAVGSTQLKRAQFRLICATHKNLKEQVACGAFREDLYYRINAFPIVLPPLRERCEDVGIIAKSILGKLSPDENYRLTDSGIKLLSGCHFAGNVRELRNVLERATIFAHSNIIDVNILARCLLDAAPLQAVDQAGQWPDLKTQQARYLNDLLEHCQGDKSLVAKIAGISLRSLYRKLGLLEKERR</sequence>
<keyword evidence="2" id="KW-0067">ATP-binding</keyword>
<dbReference type="Gene3D" id="3.40.50.300">
    <property type="entry name" value="P-loop containing nucleotide triphosphate hydrolases"/>
    <property type="match status" value="1"/>
</dbReference>
<dbReference type="PROSITE" id="PS00676">
    <property type="entry name" value="SIGMA54_INTERACT_2"/>
    <property type="match status" value="1"/>
</dbReference>
<dbReference type="InterPro" id="IPR013656">
    <property type="entry name" value="PAS_4"/>
</dbReference>
<evidence type="ECO:0000256" key="4">
    <source>
        <dbReference type="ARBA" id="ARBA00023163"/>
    </source>
</evidence>